<dbReference type="PANTHER" id="PTHR11125">
    <property type="entry name" value="SUPPRESSOR OF TY 5"/>
    <property type="match status" value="1"/>
</dbReference>
<dbReference type="InterPro" id="IPR036735">
    <property type="entry name" value="NGN_dom_sf"/>
</dbReference>
<dbReference type="GO" id="GO:0006357">
    <property type="term" value="P:regulation of transcription by RNA polymerase II"/>
    <property type="evidence" value="ECO:0007669"/>
    <property type="project" value="InterPro"/>
</dbReference>
<dbReference type="InterPro" id="IPR005100">
    <property type="entry name" value="NGN-domain"/>
</dbReference>
<proteinExistence type="predicted"/>
<organism evidence="3 4">
    <name type="scientific">Nyssa sinensis</name>
    <dbReference type="NCBI Taxonomy" id="561372"/>
    <lineage>
        <taxon>Eukaryota</taxon>
        <taxon>Viridiplantae</taxon>
        <taxon>Streptophyta</taxon>
        <taxon>Embryophyta</taxon>
        <taxon>Tracheophyta</taxon>
        <taxon>Spermatophyta</taxon>
        <taxon>Magnoliopsida</taxon>
        <taxon>eudicotyledons</taxon>
        <taxon>Gunneridae</taxon>
        <taxon>Pentapetalae</taxon>
        <taxon>asterids</taxon>
        <taxon>Cornales</taxon>
        <taxon>Nyssaceae</taxon>
        <taxon>Nyssa</taxon>
    </lineage>
</organism>
<dbReference type="GO" id="GO:0006368">
    <property type="term" value="P:transcription elongation by RNA polymerase II"/>
    <property type="evidence" value="ECO:0007669"/>
    <property type="project" value="TreeGrafter"/>
</dbReference>
<accession>A0A5J5A4Y0</accession>
<sequence>MLDGREREAAVCLMQKYTDKGSKLQIRSAVALDHLKNYIYIEVDKEAHVREACQGMRNLFSNKVMLVPIKEMTDVLSVESKTVYLSKDTWVRMKTGTYKGDLAKDGREVPQKKAFVPPPRFMNVDEASSENSQLLCVAMQTNELWNSSFKDSNHLKKLEAKWNPLLSKIKNVIIKKASAEDLETAASLLRCSYNFHQDTSCLMLPSGVNLYMVPSQFATEAHFQPGMDGLNILELSIPRKLLLWAYTLLHGCCTNMSFVIKYCEENAKKCEFSYHQRQGAIKTQKYAFPCSSAKITLARVLF</sequence>
<evidence type="ECO:0000313" key="4">
    <source>
        <dbReference type="Proteomes" id="UP000325577"/>
    </source>
</evidence>
<protein>
    <submittedName>
        <fullName evidence="3">Uncharacterized protein</fullName>
    </submittedName>
</protein>
<dbReference type="Pfam" id="PF03439">
    <property type="entry name" value="Spt5-NGN"/>
    <property type="match status" value="1"/>
</dbReference>
<dbReference type="CDD" id="cd09888">
    <property type="entry name" value="NGN_Euk"/>
    <property type="match status" value="1"/>
</dbReference>
<dbReference type="InterPro" id="IPR041973">
    <property type="entry name" value="KOW_Spt5_1"/>
</dbReference>
<dbReference type="GO" id="GO:0003729">
    <property type="term" value="F:mRNA binding"/>
    <property type="evidence" value="ECO:0007669"/>
    <property type="project" value="TreeGrafter"/>
</dbReference>
<gene>
    <name evidence="3" type="ORF">F0562_006932</name>
</gene>
<evidence type="ECO:0000313" key="3">
    <source>
        <dbReference type="EMBL" id="KAA8525204.1"/>
    </source>
</evidence>
<dbReference type="OrthoDB" id="28901at2759"/>
<evidence type="ECO:0000259" key="2">
    <source>
        <dbReference type="Pfam" id="PF23042"/>
    </source>
</evidence>
<dbReference type="AlphaFoldDB" id="A0A5J5A4Y0"/>
<dbReference type="Pfam" id="PF23042">
    <property type="entry name" value="KOW1_SPT5"/>
    <property type="match status" value="2"/>
</dbReference>
<dbReference type="EMBL" id="CM018046">
    <property type="protein sequence ID" value="KAA8525204.1"/>
    <property type="molecule type" value="Genomic_DNA"/>
</dbReference>
<dbReference type="GO" id="GO:0032044">
    <property type="term" value="C:DSIF complex"/>
    <property type="evidence" value="ECO:0007669"/>
    <property type="project" value="TreeGrafter"/>
</dbReference>
<feature type="domain" description="Spt5 KOW" evidence="2">
    <location>
        <begin position="105"/>
        <end position="129"/>
    </location>
</feature>
<dbReference type="PANTHER" id="PTHR11125:SF7">
    <property type="entry name" value="TRANSCRIPTION ELONGATION FACTOR SPT5"/>
    <property type="match status" value="1"/>
</dbReference>
<dbReference type="GO" id="GO:0032784">
    <property type="term" value="P:regulation of DNA-templated transcription elongation"/>
    <property type="evidence" value="ECO:0007669"/>
    <property type="project" value="InterPro"/>
</dbReference>
<keyword evidence="4" id="KW-1185">Reference proteome</keyword>
<dbReference type="InterPro" id="IPR039385">
    <property type="entry name" value="NGN_Euk"/>
</dbReference>
<evidence type="ECO:0000259" key="1">
    <source>
        <dbReference type="Pfam" id="PF03439"/>
    </source>
</evidence>
<feature type="domain" description="Spt5 KOW" evidence="2">
    <location>
        <begin position="83"/>
        <end position="104"/>
    </location>
</feature>
<feature type="domain" description="NGN" evidence="1">
    <location>
        <begin position="4"/>
        <end position="76"/>
    </location>
</feature>
<reference evidence="3 4" key="1">
    <citation type="submission" date="2019-09" db="EMBL/GenBank/DDBJ databases">
        <title>A chromosome-level genome assembly of the Chinese tupelo Nyssa sinensis.</title>
        <authorList>
            <person name="Yang X."/>
            <person name="Kang M."/>
            <person name="Yang Y."/>
            <person name="Xiong H."/>
            <person name="Wang M."/>
            <person name="Zhang Z."/>
            <person name="Wang Z."/>
            <person name="Wu H."/>
            <person name="Ma T."/>
            <person name="Liu J."/>
            <person name="Xi Z."/>
        </authorList>
    </citation>
    <scope>NUCLEOTIDE SEQUENCE [LARGE SCALE GENOMIC DNA]</scope>
    <source>
        <strain evidence="3">J267</strain>
        <tissue evidence="3">Leaf</tissue>
    </source>
</reference>
<dbReference type="Gene3D" id="3.30.70.940">
    <property type="entry name" value="NusG, N-terminal domain"/>
    <property type="match status" value="1"/>
</dbReference>
<name>A0A5J5A4Y0_9ASTE</name>
<dbReference type="InterPro" id="IPR039659">
    <property type="entry name" value="SPT5"/>
</dbReference>
<dbReference type="Proteomes" id="UP000325577">
    <property type="component" value="Linkage Group LG3"/>
</dbReference>